<evidence type="ECO:0000256" key="2">
    <source>
        <dbReference type="ARBA" id="ARBA00023157"/>
    </source>
</evidence>
<reference evidence="5 6" key="1">
    <citation type="journal article" date="2017" name="PLoS Biol.">
        <title>The sea cucumber genome provides insights into morphological evolution and visceral regeneration.</title>
        <authorList>
            <person name="Zhang X."/>
            <person name="Sun L."/>
            <person name="Yuan J."/>
            <person name="Sun Y."/>
            <person name="Gao Y."/>
            <person name="Zhang L."/>
            <person name="Li S."/>
            <person name="Dai H."/>
            <person name="Hamel J.F."/>
            <person name="Liu C."/>
            <person name="Yu Y."/>
            <person name="Liu S."/>
            <person name="Lin W."/>
            <person name="Guo K."/>
            <person name="Jin S."/>
            <person name="Xu P."/>
            <person name="Storey K.B."/>
            <person name="Huan P."/>
            <person name="Zhang T."/>
            <person name="Zhou Y."/>
            <person name="Zhang J."/>
            <person name="Lin C."/>
            <person name="Li X."/>
            <person name="Xing L."/>
            <person name="Huo D."/>
            <person name="Sun M."/>
            <person name="Wang L."/>
            <person name="Mercier A."/>
            <person name="Li F."/>
            <person name="Yang H."/>
            <person name="Xiang J."/>
        </authorList>
    </citation>
    <scope>NUCLEOTIDE SEQUENCE [LARGE SCALE GENOMIC DNA]</scope>
    <source>
        <strain evidence="5">Shaxun</strain>
        <tissue evidence="5">Muscle</tissue>
    </source>
</reference>
<dbReference type="InterPro" id="IPR036383">
    <property type="entry name" value="TSP1_rpt_sf"/>
</dbReference>
<dbReference type="Proteomes" id="UP000230750">
    <property type="component" value="Unassembled WGS sequence"/>
</dbReference>
<dbReference type="AlphaFoldDB" id="A0A2G8JD35"/>
<dbReference type="Pfam" id="PF00431">
    <property type="entry name" value="CUB"/>
    <property type="match status" value="1"/>
</dbReference>
<gene>
    <name evidence="5" type="ORF">BSL78_29531</name>
</gene>
<protein>
    <recommendedName>
        <fullName evidence="4">CUB domain-containing protein</fullName>
    </recommendedName>
</protein>
<evidence type="ECO:0000313" key="6">
    <source>
        <dbReference type="Proteomes" id="UP000230750"/>
    </source>
</evidence>
<dbReference type="Gene3D" id="2.20.100.10">
    <property type="entry name" value="Thrombospondin type-1 (TSP1) repeat"/>
    <property type="match status" value="1"/>
</dbReference>
<accession>A0A2G8JD35</accession>
<feature type="domain" description="CUB" evidence="4">
    <location>
        <begin position="75"/>
        <end position="181"/>
    </location>
</feature>
<comment type="caution">
    <text evidence="5">The sequence shown here is derived from an EMBL/GenBank/DDBJ whole genome shotgun (WGS) entry which is preliminary data.</text>
</comment>
<dbReference type="PROSITE" id="PS50092">
    <property type="entry name" value="TSP1"/>
    <property type="match status" value="1"/>
</dbReference>
<evidence type="ECO:0000313" key="5">
    <source>
        <dbReference type="EMBL" id="PIK33654.1"/>
    </source>
</evidence>
<dbReference type="SUPFAM" id="SSF82895">
    <property type="entry name" value="TSP-1 type 1 repeat"/>
    <property type="match status" value="1"/>
</dbReference>
<evidence type="ECO:0000256" key="1">
    <source>
        <dbReference type="ARBA" id="ARBA00022737"/>
    </source>
</evidence>
<dbReference type="OrthoDB" id="446173at2759"/>
<dbReference type="PROSITE" id="PS01180">
    <property type="entry name" value="CUB"/>
    <property type="match status" value="1"/>
</dbReference>
<dbReference type="SMART" id="SM00209">
    <property type="entry name" value="TSP1"/>
    <property type="match status" value="1"/>
</dbReference>
<dbReference type="STRING" id="307972.A0A2G8JD35"/>
<dbReference type="CDD" id="cd00041">
    <property type="entry name" value="CUB"/>
    <property type="match status" value="1"/>
</dbReference>
<comment type="caution">
    <text evidence="3">Lacks conserved residue(s) required for the propagation of feature annotation.</text>
</comment>
<dbReference type="Gene3D" id="2.60.120.290">
    <property type="entry name" value="Spermadhesin, CUB domain"/>
    <property type="match status" value="1"/>
</dbReference>
<keyword evidence="1" id="KW-0677">Repeat</keyword>
<evidence type="ECO:0000256" key="3">
    <source>
        <dbReference type="PROSITE-ProRule" id="PRU00059"/>
    </source>
</evidence>
<dbReference type="SMART" id="SM00042">
    <property type="entry name" value="CUB"/>
    <property type="match status" value="1"/>
</dbReference>
<proteinExistence type="predicted"/>
<dbReference type="InterPro" id="IPR000884">
    <property type="entry name" value="TSP1_rpt"/>
</dbReference>
<evidence type="ECO:0000259" key="4">
    <source>
        <dbReference type="PROSITE" id="PS01180"/>
    </source>
</evidence>
<dbReference type="SUPFAM" id="SSF49854">
    <property type="entry name" value="Spermadhesin, CUB domain"/>
    <property type="match status" value="1"/>
</dbReference>
<name>A0A2G8JD35_STIJA</name>
<dbReference type="PANTHER" id="PTHR24251">
    <property type="entry name" value="OVOCHYMASE-RELATED"/>
    <property type="match status" value="1"/>
</dbReference>
<dbReference type="InterPro" id="IPR035914">
    <property type="entry name" value="Sperma_CUB_dom_sf"/>
</dbReference>
<dbReference type="InterPro" id="IPR000859">
    <property type="entry name" value="CUB_dom"/>
</dbReference>
<dbReference type="Pfam" id="PF00090">
    <property type="entry name" value="TSP_1"/>
    <property type="match status" value="1"/>
</dbReference>
<dbReference type="EMBL" id="MRZV01002457">
    <property type="protein sequence ID" value="PIK33654.1"/>
    <property type="molecule type" value="Genomic_DNA"/>
</dbReference>
<keyword evidence="6" id="KW-1185">Reference proteome</keyword>
<keyword evidence="2" id="KW-1015">Disulfide bond</keyword>
<feature type="non-terminal residue" evidence="5">
    <location>
        <position position="1"/>
    </location>
</feature>
<sequence length="218" mass="23799">TDGWGPWSDWEPCTASCGDSIRRRTRLCNGDVWNVCQGNPYNVANCEVPRCPDYDDFPRIIPRDVDPEAITPPSCNYALSTISGTIVASPQSCPRGAAWVIRVANNKRIRLEFLTFNLYLPQEYVRIRDGVNARAKILAFNTGQLIPSTVTSTGNQIYVEYEVFAKGKPPERGFSATYTSLDLPKPKPSAAGALAEGDEDAGGMSNHTTIILAVGISL</sequence>
<organism evidence="5 6">
    <name type="scientific">Stichopus japonicus</name>
    <name type="common">Sea cucumber</name>
    <dbReference type="NCBI Taxonomy" id="307972"/>
    <lineage>
        <taxon>Eukaryota</taxon>
        <taxon>Metazoa</taxon>
        <taxon>Echinodermata</taxon>
        <taxon>Eleutherozoa</taxon>
        <taxon>Echinozoa</taxon>
        <taxon>Holothuroidea</taxon>
        <taxon>Aspidochirotacea</taxon>
        <taxon>Aspidochirotida</taxon>
        <taxon>Stichopodidae</taxon>
        <taxon>Apostichopus</taxon>
    </lineage>
</organism>